<keyword evidence="3" id="KW-1185">Reference proteome</keyword>
<comment type="caution">
    <text evidence="2">The sequence shown here is derived from an EMBL/GenBank/DDBJ whole genome shotgun (WGS) entry which is preliminary data.</text>
</comment>
<reference evidence="2 3" key="1">
    <citation type="submission" date="2016-04" db="EMBL/GenBank/DDBJ databases">
        <title>ATOL: Assembling a taxonomically balanced genome-scale reconstruction of the evolutionary history of the Enterobacteriaceae.</title>
        <authorList>
            <person name="Plunkett G.III."/>
            <person name="Neeno-Eckwall E.C."/>
            <person name="Glasner J.D."/>
            <person name="Perna N.T."/>
        </authorList>
    </citation>
    <scope>NUCLEOTIDE SEQUENCE [LARGE SCALE GENOMIC DNA]</scope>
    <source>
        <strain evidence="2 3">ATCC 35613</strain>
    </source>
</reference>
<name>A0A1B7JYU6_9GAMM</name>
<accession>A0A1B7JYU6</accession>
<protein>
    <submittedName>
        <fullName evidence="2">Uncharacterized protein</fullName>
    </submittedName>
</protein>
<evidence type="ECO:0000313" key="3">
    <source>
        <dbReference type="Proteomes" id="UP000078224"/>
    </source>
</evidence>
<keyword evidence="1" id="KW-0472">Membrane</keyword>
<evidence type="ECO:0000256" key="1">
    <source>
        <dbReference type="SAM" id="Phobius"/>
    </source>
</evidence>
<dbReference type="EMBL" id="LXEW01000018">
    <property type="protein sequence ID" value="OAT53060.1"/>
    <property type="molecule type" value="Genomic_DNA"/>
</dbReference>
<gene>
    <name evidence="2" type="ORF">M998_1237</name>
</gene>
<keyword evidence="1" id="KW-0812">Transmembrane</keyword>
<sequence>MTGGDWFLPAPAFFVIVFGIYVFELKKVVKNEEGQMNGETITSHR</sequence>
<evidence type="ECO:0000313" key="2">
    <source>
        <dbReference type="EMBL" id="OAT53060.1"/>
    </source>
</evidence>
<dbReference type="Proteomes" id="UP000078224">
    <property type="component" value="Unassembled WGS sequence"/>
</dbReference>
<dbReference type="AlphaFoldDB" id="A0A1B7JYU6"/>
<proteinExistence type="predicted"/>
<keyword evidence="1" id="KW-1133">Transmembrane helix</keyword>
<feature type="transmembrane region" description="Helical" evidence="1">
    <location>
        <begin position="6"/>
        <end position="23"/>
    </location>
</feature>
<organism evidence="2 3">
    <name type="scientific">Providencia heimbachae ATCC 35613</name>
    <dbReference type="NCBI Taxonomy" id="1354272"/>
    <lineage>
        <taxon>Bacteria</taxon>
        <taxon>Pseudomonadati</taxon>
        <taxon>Pseudomonadota</taxon>
        <taxon>Gammaproteobacteria</taxon>
        <taxon>Enterobacterales</taxon>
        <taxon>Morganellaceae</taxon>
        <taxon>Providencia</taxon>
    </lineage>
</organism>